<dbReference type="InterPro" id="IPR011991">
    <property type="entry name" value="ArsR-like_HTH"/>
</dbReference>
<proteinExistence type="predicted"/>
<gene>
    <name evidence="2" type="ORF">JCM9157_3462</name>
</gene>
<dbReference type="Proteomes" id="UP000018896">
    <property type="component" value="Unassembled WGS sequence"/>
</dbReference>
<dbReference type="EMBL" id="BAUV01000032">
    <property type="protein sequence ID" value="GAE36301.1"/>
    <property type="molecule type" value="Genomic_DNA"/>
</dbReference>
<reference evidence="2 3" key="1">
    <citation type="journal article" date="2014" name="Genome Announc.">
        <title>Draft Genome Sequences of Three Alkaliphilic Bacillus Strains, Bacillus wakoensis JCM 9140T, Bacillus akibai JCM 9157T, and Bacillus hemicellulosilyticus JCM 9152T.</title>
        <authorList>
            <person name="Yuki M."/>
            <person name="Oshima K."/>
            <person name="Suda W."/>
            <person name="Oshida Y."/>
            <person name="Kitamura K."/>
            <person name="Iida T."/>
            <person name="Hattori M."/>
            <person name="Ohkuma M."/>
        </authorList>
    </citation>
    <scope>NUCLEOTIDE SEQUENCE [LARGE SCALE GENOMIC DNA]</scope>
    <source>
        <strain evidence="2 3">JCM 9157</strain>
    </source>
</reference>
<name>W4QW16_HALA3</name>
<dbReference type="RefSeq" id="WP_035666190.1">
    <property type="nucleotide sequence ID" value="NZ_BAUV01000032.1"/>
</dbReference>
<dbReference type="PANTHER" id="PTHR38600">
    <property type="entry name" value="TRANSCRIPTIONAL REGULATORY PROTEIN"/>
    <property type="match status" value="1"/>
</dbReference>
<dbReference type="Gene3D" id="1.10.10.10">
    <property type="entry name" value="Winged helix-like DNA-binding domain superfamily/Winged helix DNA-binding domain"/>
    <property type="match status" value="1"/>
</dbReference>
<dbReference type="InterPro" id="IPR036388">
    <property type="entry name" value="WH-like_DNA-bd_sf"/>
</dbReference>
<dbReference type="CDD" id="cd00090">
    <property type="entry name" value="HTH_ARSR"/>
    <property type="match status" value="1"/>
</dbReference>
<keyword evidence="1" id="KW-0238">DNA-binding</keyword>
<dbReference type="OrthoDB" id="2729610at2"/>
<evidence type="ECO:0000256" key="1">
    <source>
        <dbReference type="ARBA" id="ARBA00023125"/>
    </source>
</evidence>
<evidence type="ECO:0000313" key="2">
    <source>
        <dbReference type="EMBL" id="GAE36301.1"/>
    </source>
</evidence>
<protein>
    <submittedName>
        <fullName evidence="2">Transcriptional regulator</fullName>
    </submittedName>
</protein>
<dbReference type="STRING" id="1236973.JCM9157_3462"/>
<evidence type="ECO:0000313" key="3">
    <source>
        <dbReference type="Proteomes" id="UP000018896"/>
    </source>
</evidence>
<dbReference type="eggNOG" id="COG2345">
    <property type="taxonomic scope" value="Bacteria"/>
</dbReference>
<dbReference type="PANTHER" id="PTHR38600:SF1">
    <property type="entry name" value="TRANSCRIPTIONAL REGULATORY PROTEIN"/>
    <property type="match status" value="1"/>
</dbReference>
<organism evidence="2 3">
    <name type="scientific">Halalkalibacter akibai (strain ATCC 43226 / DSM 21942 / CIP 109018 / JCM 9157 / 1139)</name>
    <name type="common">Bacillus akibai</name>
    <dbReference type="NCBI Taxonomy" id="1236973"/>
    <lineage>
        <taxon>Bacteria</taxon>
        <taxon>Bacillati</taxon>
        <taxon>Bacillota</taxon>
        <taxon>Bacilli</taxon>
        <taxon>Bacillales</taxon>
        <taxon>Bacillaceae</taxon>
        <taxon>Halalkalibacter</taxon>
    </lineage>
</organism>
<dbReference type="GO" id="GO:0003677">
    <property type="term" value="F:DNA binding"/>
    <property type="evidence" value="ECO:0007669"/>
    <property type="project" value="UniProtKB-KW"/>
</dbReference>
<accession>W4QW16</accession>
<keyword evidence="3" id="KW-1185">Reference proteome</keyword>
<sequence length="238" mass="27263">MEQEQNTLKITSVLSDPTRFSIYQYVSTQRSKVTVQEIADQFSIHPNVARLHLTKLEDVKMIISETLKSGKGGRPSRFYSLSDEVIQLQFPFRDYQRLAKMAIETLNELGDVGVSALKKMGYKYGRESAELFVDQFKIDLSILPLEEKIKLIEQIASNEGLNPEILYNKEKEQIEFSVFNCTFKELMTEHSNSLCVMHHELFKGIFSLFLGDHILKDNAKITDPKSKACSYAVIKVNL</sequence>
<comment type="caution">
    <text evidence="2">The sequence shown here is derived from an EMBL/GenBank/DDBJ whole genome shotgun (WGS) entry which is preliminary data.</text>
</comment>
<dbReference type="SUPFAM" id="SSF46785">
    <property type="entry name" value="Winged helix' DNA-binding domain"/>
    <property type="match status" value="1"/>
</dbReference>
<dbReference type="AlphaFoldDB" id="W4QW16"/>
<dbReference type="Pfam" id="PF12840">
    <property type="entry name" value="HTH_20"/>
    <property type="match status" value="1"/>
</dbReference>
<dbReference type="InterPro" id="IPR036390">
    <property type="entry name" value="WH_DNA-bd_sf"/>
</dbReference>